<proteinExistence type="predicted"/>
<reference evidence="1 2" key="1">
    <citation type="submission" date="2016-10" db="EMBL/GenBank/DDBJ databases">
        <title>Draft genome sequence of Coniochaeta ligniaria NRRL30616, a lignocellulolytic fungus for bioabatement of inhibitors in plant biomass hydrolysates.</title>
        <authorList>
            <consortium name="DOE Joint Genome Institute"/>
            <person name="Jimenez D.J."/>
            <person name="Hector R.E."/>
            <person name="Riley R."/>
            <person name="Sun H."/>
            <person name="Grigoriev I.V."/>
            <person name="Van Elsas J.D."/>
            <person name="Nichols N.N."/>
        </authorList>
    </citation>
    <scope>NUCLEOTIDE SEQUENCE [LARGE SCALE GENOMIC DNA]</scope>
    <source>
        <strain evidence="1 2">NRRL 30616</strain>
    </source>
</reference>
<dbReference type="InParanoid" id="A0A1J7I699"/>
<dbReference type="AlphaFoldDB" id="A0A1J7I699"/>
<evidence type="ECO:0000313" key="1">
    <source>
        <dbReference type="EMBL" id="OIW23167.1"/>
    </source>
</evidence>
<gene>
    <name evidence="1" type="ORF">CONLIGDRAFT_143469</name>
</gene>
<dbReference type="Proteomes" id="UP000182658">
    <property type="component" value="Unassembled WGS sequence"/>
</dbReference>
<name>A0A1J7I699_9PEZI</name>
<evidence type="ECO:0000313" key="2">
    <source>
        <dbReference type="Proteomes" id="UP000182658"/>
    </source>
</evidence>
<keyword evidence="2" id="KW-1185">Reference proteome</keyword>
<sequence length="158" mass="18253">MTTLRPERARLASAVSRLRLASSVFHFESSNKLLPPVRQVNGSYGWIWFCKKRTPFSSSFGPRSTLQRHDLRCLRSFHDLCSPRLPRILRQRTTSPRSIILSKPRDTLQNIIRRAVEEELAAVDEELGYECPGGHAPQRTSTHQSQLQLLLLRWFSDQ</sequence>
<protein>
    <submittedName>
        <fullName evidence="1">Uncharacterized protein</fullName>
    </submittedName>
</protein>
<accession>A0A1J7I699</accession>
<dbReference type="EMBL" id="KV875108">
    <property type="protein sequence ID" value="OIW23167.1"/>
    <property type="molecule type" value="Genomic_DNA"/>
</dbReference>
<organism evidence="1 2">
    <name type="scientific">Coniochaeta ligniaria NRRL 30616</name>
    <dbReference type="NCBI Taxonomy" id="1408157"/>
    <lineage>
        <taxon>Eukaryota</taxon>
        <taxon>Fungi</taxon>
        <taxon>Dikarya</taxon>
        <taxon>Ascomycota</taxon>
        <taxon>Pezizomycotina</taxon>
        <taxon>Sordariomycetes</taxon>
        <taxon>Sordariomycetidae</taxon>
        <taxon>Coniochaetales</taxon>
        <taxon>Coniochaetaceae</taxon>
        <taxon>Coniochaeta</taxon>
    </lineage>
</organism>